<dbReference type="AlphaFoldDB" id="A0A5N8VQU1"/>
<comment type="caution">
    <text evidence="4">The sequence shown here is derived from an EMBL/GenBank/DDBJ whole genome shotgun (WGS) entry which is preliminary data.</text>
</comment>
<dbReference type="OrthoDB" id="3674617at2"/>
<evidence type="ECO:0000313" key="4">
    <source>
        <dbReference type="EMBL" id="MPY37036.1"/>
    </source>
</evidence>
<keyword evidence="2" id="KW-1133">Transmembrane helix</keyword>
<feature type="compositionally biased region" description="Pro residues" evidence="1">
    <location>
        <begin position="249"/>
        <end position="260"/>
    </location>
</feature>
<keyword evidence="5" id="KW-1185">Reference proteome</keyword>
<dbReference type="Pfam" id="PF13628">
    <property type="entry name" value="DUF4142"/>
    <property type="match status" value="1"/>
</dbReference>
<feature type="region of interest" description="Disordered" evidence="1">
    <location>
        <begin position="213"/>
        <end position="260"/>
    </location>
</feature>
<dbReference type="EMBL" id="VJZD01000271">
    <property type="protein sequence ID" value="MPY37036.1"/>
    <property type="molecule type" value="Genomic_DNA"/>
</dbReference>
<evidence type="ECO:0000313" key="5">
    <source>
        <dbReference type="Proteomes" id="UP000325849"/>
    </source>
</evidence>
<evidence type="ECO:0000256" key="1">
    <source>
        <dbReference type="SAM" id="MobiDB-lite"/>
    </source>
</evidence>
<keyword evidence="2" id="KW-0472">Membrane</keyword>
<proteinExistence type="predicted"/>
<dbReference type="RefSeq" id="WP_152894644.1">
    <property type="nucleotide sequence ID" value="NZ_VJZD01000271.1"/>
</dbReference>
<dbReference type="InterPro" id="IPR025419">
    <property type="entry name" value="DUF4142"/>
</dbReference>
<dbReference type="InterPro" id="IPR012347">
    <property type="entry name" value="Ferritin-like"/>
</dbReference>
<keyword evidence="2" id="KW-0812">Transmembrane</keyword>
<sequence length="260" mass="27870">MRRPRPPVPGRGPFSGTGLIIVCLVATMGALLYPIWSYTDRPPTGVDVLGAQTVPTRYGPLSGLDRDFVTQVRLAGLWELPAGQQARRKGTTQAVRAAGEHLVEGHTYLDARVRNVAARLGLVLPDGPDAQQRSWLKELDAARGTEYDRRFADVLRLAHGRVLTVVAQVRAGTRNSLVRDLADDAITTELDHIRVLEATGYVDFDALARELDGTSTPPTVTHFPVPLDPTTDPAGTVPTAPEPGASPSYPLPPATSGPPP</sequence>
<organism evidence="4 5">
    <name type="scientific">Streptomyces adustus</name>
    <dbReference type="NCBI Taxonomy" id="1609272"/>
    <lineage>
        <taxon>Bacteria</taxon>
        <taxon>Bacillati</taxon>
        <taxon>Actinomycetota</taxon>
        <taxon>Actinomycetes</taxon>
        <taxon>Kitasatosporales</taxon>
        <taxon>Streptomycetaceae</taxon>
        <taxon>Streptomyces</taxon>
    </lineage>
</organism>
<evidence type="ECO:0000259" key="3">
    <source>
        <dbReference type="Pfam" id="PF13628"/>
    </source>
</evidence>
<gene>
    <name evidence="4" type="ORF">FNH09_39220</name>
</gene>
<protein>
    <submittedName>
        <fullName evidence="4">DUF4142 domain-containing protein</fullName>
    </submittedName>
</protein>
<reference evidence="4 5" key="1">
    <citation type="submission" date="2019-07" db="EMBL/GenBank/DDBJ databases">
        <title>New species of Amycolatopsis and Streptomyces.</title>
        <authorList>
            <person name="Duangmal K."/>
            <person name="Teo W.F.A."/>
            <person name="Lipun K."/>
        </authorList>
    </citation>
    <scope>NUCLEOTIDE SEQUENCE [LARGE SCALE GENOMIC DNA]</scope>
    <source>
        <strain evidence="4 5">NBRC 109810</strain>
    </source>
</reference>
<feature type="transmembrane region" description="Helical" evidence="2">
    <location>
        <begin position="12"/>
        <end position="36"/>
    </location>
</feature>
<accession>A0A5N8VQU1</accession>
<name>A0A5N8VQU1_9ACTN</name>
<evidence type="ECO:0000256" key="2">
    <source>
        <dbReference type="SAM" id="Phobius"/>
    </source>
</evidence>
<dbReference type="Gene3D" id="1.20.1260.10">
    <property type="match status" value="1"/>
</dbReference>
<dbReference type="Proteomes" id="UP000325849">
    <property type="component" value="Unassembled WGS sequence"/>
</dbReference>
<feature type="domain" description="DUF4142" evidence="3">
    <location>
        <begin position="65"/>
        <end position="188"/>
    </location>
</feature>